<sequence>MVIENDYFKITIKQDKTYTIDSVDNKPYDIIMNPFKYKRNDYAKAMEVVIQNEVLEETRIALIGNLYGHESNCAVLKDRELIVLIDKDIFIINIDEYKLVKYKKIDCFGDNFAIYLVNNGYIVHGEIEVFKLDYELDTVWKFSGTDIFVTQDDKLPFLIDRDRIKIYDWNGTYYQIDLNGKLIYDTYKK</sequence>
<dbReference type="AlphaFoldDB" id="A0A1S8NC83"/>
<evidence type="ECO:0000313" key="2">
    <source>
        <dbReference type="Proteomes" id="UP000191154"/>
    </source>
</evidence>
<protein>
    <submittedName>
        <fullName evidence="1">Uncharacterized protein</fullName>
    </submittedName>
</protein>
<accession>A0A1S8NC83</accession>
<reference evidence="1 2" key="1">
    <citation type="submission" date="2016-05" db="EMBL/GenBank/DDBJ databases">
        <title>Microbial solvent formation.</title>
        <authorList>
            <person name="Poehlein A."/>
            <person name="Montoya Solano J.D."/>
            <person name="Flitsch S."/>
            <person name="Krabben P."/>
            <person name="Duerre P."/>
            <person name="Daniel R."/>
        </authorList>
    </citation>
    <scope>NUCLEOTIDE SEQUENCE [LARGE SCALE GENOMIC DNA]</scope>
    <source>
        <strain evidence="1 2">L1-8</strain>
    </source>
</reference>
<dbReference type="EMBL" id="LZYZ01000003">
    <property type="protein sequence ID" value="OOM13983.1"/>
    <property type="molecule type" value="Genomic_DNA"/>
</dbReference>
<proteinExistence type="predicted"/>
<comment type="caution">
    <text evidence="1">The sequence shown here is derived from an EMBL/GenBank/DDBJ whole genome shotgun (WGS) entry which is preliminary data.</text>
</comment>
<organism evidence="1 2">
    <name type="scientific">Clostridium saccharobutylicum</name>
    <dbReference type="NCBI Taxonomy" id="169679"/>
    <lineage>
        <taxon>Bacteria</taxon>
        <taxon>Bacillati</taxon>
        <taxon>Bacillota</taxon>
        <taxon>Clostridia</taxon>
        <taxon>Eubacteriales</taxon>
        <taxon>Clostridiaceae</taxon>
        <taxon>Clostridium</taxon>
    </lineage>
</organism>
<dbReference type="Proteomes" id="UP000191154">
    <property type="component" value="Unassembled WGS sequence"/>
</dbReference>
<evidence type="ECO:0000313" key="1">
    <source>
        <dbReference type="EMBL" id="OOM13983.1"/>
    </source>
</evidence>
<name>A0A1S8NC83_CLOSA</name>
<dbReference type="RefSeq" id="WP_077865337.1">
    <property type="nucleotide sequence ID" value="NZ_LZYZ01000003.1"/>
</dbReference>
<gene>
    <name evidence="1" type="ORF">CLOSAC_20690</name>
</gene>